<dbReference type="GO" id="GO:0005829">
    <property type="term" value="C:cytosol"/>
    <property type="evidence" value="ECO:0007669"/>
    <property type="project" value="TreeGrafter"/>
</dbReference>
<evidence type="ECO:0000256" key="2">
    <source>
        <dbReference type="ARBA" id="ARBA00022723"/>
    </source>
</evidence>
<evidence type="ECO:0000256" key="4">
    <source>
        <dbReference type="ARBA" id="ARBA00022840"/>
    </source>
</evidence>
<dbReference type="STRING" id="1618570.UT08_C0017G0015"/>
<keyword evidence="7" id="KW-0963">Cytoplasm</keyword>
<keyword evidence="3 7" id="KW-0547">Nucleotide-binding</keyword>
<dbReference type="Gene3D" id="2.40.50.140">
    <property type="entry name" value="Nucleic acid-binding proteins"/>
    <property type="match status" value="1"/>
</dbReference>
<keyword evidence="7" id="KW-0648">Protein biosynthesis</keyword>
<keyword evidence="5 7" id="KW-0030">Aminoacyl-tRNA synthetase</keyword>
<dbReference type="GO" id="GO:0006430">
    <property type="term" value="P:lysyl-tRNA aminoacylation"/>
    <property type="evidence" value="ECO:0007669"/>
    <property type="project" value="UniProtKB-UniRule"/>
</dbReference>
<sequence length="481" mass="55921">MAEQRLEEIRKVRLQKVEELRKLGINPYPSKVNGNPQSVAKARDSEGNDVQVAGRVMGWREHGNVIFADLKDETAEIQLWFQKNSLGENFKILRYFDIGDFLYAKGMVTKTQSGELSIDVADFQLLTKSIRPLPSTWHGLKDEEQRYRQRYVDLILHEDLKDLFRKKAIFWQSVREFMLQKGFLEVETPVLETTAGGADANPFVTHHDALDIDLYLRISMGELWQKRLMVAGFEKTFEIGRQFRNEGVSREHLQDYTQMEFYWAYANYEDSMKLVEELYKYIAQKTFNKLIFKIGDFEVDLGKEWERINYTETINEKTGLDISSVNEQEVIRKLEELKIEYNKKDTKARLIDSLWKYVRKGVAGPAFLVGHPVEVSPLAKRMEENPGFVERYQVILAGSEMGNGYSELNDPVDQAKRFSEQQEMRDKGDLDAQMHDEDFVKALEYGMPPTTGFGVSERLFSFLADLPIRETVLFPLLRPEK</sequence>
<proteinExistence type="inferred from homology"/>
<dbReference type="EMBL" id="LBVL01000017">
    <property type="protein sequence ID" value="KKQ84526.1"/>
    <property type="molecule type" value="Genomic_DNA"/>
</dbReference>
<dbReference type="AlphaFoldDB" id="A0A0G0P5C4"/>
<evidence type="ECO:0000313" key="10">
    <source>
        <dbReference type="EMBL" id="KKQ84526.1"/>
    </source>
</evidence>
<comment type="caution">
    <text evidence="10">The sequence shown here is derived from an EMBL/GenBank/DDBJ whole genome shotgun (WGS) entry which is preliminary data.</text>
</comment>
<keyword evidence="2 7" id="KW-0479">Metal-binding</keyword>
<gene>
    <name evidence="7" type="primary">lysS</name>
    <name evidence="10" type="ORF">UT08_C0017G0015</name>
</gene>
<dbReference type="PROSITE" id="PS50862">
    <property type="entry name" value="AA_TRNA_LIGASE_II"/>
    <property type="match status" value="1"/>
</dbReference>
<feature type="domain" description="Aminoacyl-transfer RNA synthetases class-II family profile" evidence="9">
    <location>
        <begin position="172"/>
        <end position="479"/>
    </location>
</feature>
<dbReference type="CDD" id="cd04322">
    <property type="entry name" value="LysRS_N"/>
    <property type="match status" value="1"/>
</dbReference>
<dbReference type="Proteomes" id="UP000034081">
    <property type="component" value="Unassembled WGS sequence"/>
</dbReference>
<protein>
    <recommendedName>
        <fullName evidence="7">Lysine--tRNA ligase</fullName>
        <ecNumber evidence="7">6.1.1.6</ecNumber>
    </recommendedName>
    <alternativeName>
        <fullName evidence="7">Lysyl-tRNA synthetase</fullName>
        <shortName evidence="7">LysRS</shortName>
    </alternativeName>
</protein>
<dbReference type="InterPro" id="IPR018149">
    <property type="entry name" value="Lys-tRNA-synth_II_C"/>
</dbReference>
<dbReference type="InterPro" id="IPR045864">
    <property type="entry name" value="aa-tRNA-synth_II/BPL/LPL"/>
</dbReference>
<dbReference type="InterPro" id="IPR044136">
    <property type="entry name" value="Lys-tRNA-ligase_II_N"/>
</dbReference>
<keyword evidence="7 8" id="KW-0460">Magnesium</keyword>
<dbReference type="InterPro" id="IPR006195">
    <property type="entry name" value="aa-tRNA-synth_II"/>
</dbReference>
<reference evidence="10 11" key="1">
    <citation type="journal article" date="2015" name="Nature">
        <title>rRNA introns, odd ribosomes, and small enigmatic genomes across a large radiation of phyla.</title>
        <authorList>
            <person name="Brown C.T."/>
            <person name="Hug L.A."/>
            <person name="Thomas B.C."/>
            <person name="Sharon I."/>
            <person name="Castelle C.J."/>
            <person name="Singh A."/>
            <person name="Wilkins M.J."/>
            <person name="Williams K.H."/>
            <person name="Banfield J.F."/>
        </authorList>
    </citation>
    <scope>NUCLEOTIDE SEQUENCE [LARGE SCALE GENOMIC DNA]</scope>
</reference>
<comment type="cofactor">
    <cofactor evidence="7 8">
        <name>Mg(2+)</name>
        <dbReference type="ChEBI" id="CHEBI:18420"/>
    </cofactor>
    <text evidence="7 8">Binds 3 Mg(2+) ions per subunit.</text>
</comment>
<evidence type="ECO:0000256" key="5">
    <source>
        <dbReference type="ARBA" id="ARBA00023146"/>
    </source>
</evidence>
<evidence type="ECO:0000256" key="1">
    <source>
        <dbReference type="ARBA" id="ARBA00022598"/>
    </source>
</evidence>
<dbReference type="HAMAP" id="MF_00252">
    <property type="entry name" value="Lys_tRNA_synth_class2"/>
    <property type="match status" value="1"/>
</dbReference>
<dbReference type="GO" id="GO:0000287">
    <property type="term" value="F:magnesium ion binding"/>
    <property type="evidence" value="ECO:0007669"/>
    <property type="project" value="UniProtKB-UniRule"/>
</dbReference>
<dbReference type="GO" id="GO:0000049">
    <property type="term" value="F:tRNA binding"/>
    <property type="evidence" value="ECO:0007669"/>
    <property type="project" value="TreeGrafter"/>
</dbReference>
<dbReference type="GO" id="GO:0004824">
    <property type="term" value="F:lysine-tRNA ligase activity"/>
    <property type="evidence" value="ECO:0007669"/>
    <property type="project" value="UniProtKB-UniRule"/>
</dbReference>
<evidence type="ECO:0000256" key="6">
    <source>
        <dbReference type="ARBA" id="ARBA00048573"/>
    </source>
</evidence>
<dbReference type="PATRIC" id="fig|1618570.3.peg.1233"/>
<comment type="similarity">
    <text evidence="7">Belongs to the class-II aminoacyl-tRNA synthetase family.</text>
</comment>
<evidence type="ECO:0000256" key="8">
    <source>
        <dbReference type="RuleBase" id="RU000336"/>
    </source>
</evidence>
<dbReference type="PRINTS" id="PR00982">
    <property type="entry name" value="TRNASYNTHLYS"/>
</dbReference>
<comment type="catalytic activity">
    <reaction evidence="6 7 8">
        <text>tRNA(Lys) + L-lysine + ATP = L-lysyl-tRNA(Lys) + AMP + diphosphate</text>
        <dbReference type="Rhea" id="RHEA:20792"/>
        <dbReference type="Rhea" id="RHEA-COMP:9696"/>
        <dbReference type="Rhea" id="RHEA-COMP:9697"/>
        <dbReference type="ChEBI" id="CHEBI:30616"/>
        <dbReference type="ChEBI" id="CHEBI:32551"/>
        <dbReference type="ChEBI" id="CHEBI:33019"/>
        <dbReference type="ChEBI" id="CHEBI:78442"/>
        <dbReference type="ChEBI" id="CHEBI:78529"/>
        <dbReference type="ChEBI" id="CHEBI:456215"/>
        <dbReference type="EC" id="6.1.1.6"/>
    </reaction>
</comment>
<feature type="binding site" evidence="7">
    <location>
        <position position="400"/>
    </location>
    <ligand>
        <name>Mg(2+)</name>
        <dbReference type="ChEBI" id="CHEBI:18420"/>
        <label>1</label>
    </ligand>
</feature>
<keyword evidence="4 7" id="KW-0067">ATP-binding</keyword>
<dbReference type="EC" id="6.1.1.6" evidence="7"/>
<name>A0A0G0P5C4_9BACT</name>
<evidence type="ECO:0000313" key="11">
    <source>
        <dbReference type="Proteomes" id="UP000034081"/>
    </source>
</evidence>
<dbReference type="InterPro" id="IPR004365">
    <property type="entry name" value="NA-bd_OB_tRNA"/>
</dbReference>
<dbReference type="SUPFAM" id="SSF50249">
    <property type="entry name" value="Nucleic acid-binding proteins"/>
    <property type="match status" value="1"/>
</dbReference>
<evidence type="ECO:0000259" key="9">
    <source>
        <dbReference type="PROSITE" id="PS50862"/>
    </source>
</evidence>
<accession>A0A0G0P5C4</accession>
<dbReference type="Pfam" id="PF00152">
    <property type="entry name" value="tRNA-synt_2"/>
    <property type="match status" value="1"/>
</dbReference>
<dbReference type="InterPro" id="IPR012340">
    <property type="entry name" value="NA-bd_OB-fold"/>
</dbReference>
<evidence type="ECO:0000256" key="3">
    <source>
        <dbReference type="ARBA" id="ARBA00022741"/>
    </source>
</evidence>
<comment type="subunit">
    <text evidence="7">Homodimer.</text>
</comment>
<dbReference type="InterPro" id="IPR004364">
    <property type="entry name" value="Aa-tRNA-synt_II"/>
</dbReference>
<dbReference type="InterPro" id="IPR002313">
    <property type="entry name" value="Lys-tRNA-ligase_II"/>
</dbReference>
<dbReference type="PANTHER" id="PTHR42918">
    <property type="entry name" value="LYSYL-TRNA SYNTHETASE"/>
    <property type="match status" value="1"/>
</dbReference>
<dbReference type="NCBIfam" id="NF001756">
    <property type="entry name" value="PRK00484.1"/>
    <property type="match status" value="1"/>
</dbReference>
<dbReference type="SUPFAM" id="SSF55681">
    <property type="entry name" value="Class II aaRS and biotin synthetases"/>
    <property type="match status" value="1"/>
</dbReference>
<dbReference type="Gene3D" id="3.30.930.10">
    <property type="entry name" value="Bira Bifunctional Protein, Domain 2"/>
    <property type="match status" value="1"/>
</dbReference>
<dbReference type="PANTHER" id="PTHR42918:SF15">
    <property type="entry name" value="LYSINE--TRNA LIGASE, CHLOROPLASTIC_MITOCHONDRIAL"/>
    <property type="match status" value="1"/>
</dbReference>
<dbReference type="NCBIfam" id="TIGR00499">
    <property type="entry name" value="lysS_bact"/>
    <property type="match status" value="1"/>
</dbReference>
<evidence type="ECO:0000256" key="7">
    <source>
        <dbReference type="HAMAP-Rule" id="MF_00252"/>
    </source>
</evidence>
<organism evidence="10 11">
    <name type="scientific">Candidatus Woesebacteria bacterium GW2011_GWB1_38_8</name>
    <dbReference type="NCBI Taxonomy" id="1618570"/>
    <lineage>
        <taxon>Bacteria</taxon>
        <taxon>Candidatus Woeseibacteriota</taxon>
    </lineage>
</organism>
<dbReference type="Pfam" id="PF01336">
    <property type="entry name" value="tRNA_anti-codon"/>
    <property type="match status" value="1"/>
</dbReference>
<comment type="caution">
    <text evidence="7">Lacks conserved residue(s) required for the propagation of feature annotation.</text>
</comment>
<feature type="binding site" evidence="7">
    <location>
        <position position="400"/>
    </location>
    <ligand>
        <name>Mg(2+)</name>
        <dbReference type="ChEBI" id="CHEBI:18420"/>
        <label>2</label>
    </ligand>
</feature>
<dbReference type="GO" id="GO:0005524">
    <property type="term" value="F:ATP binding"/>
    <property type="evidence" value="ECO:0007669"/>
    <property type="project" value="UniProtKB-UniRule"/>
</dbReference>
<keyword evidence="1 7" id="KW-0436">Ligase</keyword>
<comment type="subcellular location">
    <subcellularLocation>
        <location evidence="7">Cytoplasm</location>
    </subcellularLocation>
</comment>